<dbReference type="Pfam" id="PF13312">
    <property type="entry name" value="DUF4081"/>
    <property type="match status" value="1"/>
</dbReference>
<gene>
    <name evidence="2" type="ORF">HOP12_11585</name>
</gene>
<dbReference type="InterPro" id="IPR025289">
    <property type="entry name" value="DUF4081"/>
</dbReference>
<dbReference type="InterPro" id="IPR000182">
    <property type="entry name" value="GNAT_dom"/>
</dbReference>
<dbReference type="AlphaFoldDB" id="A0A849SPH9"/>
<dbReference type="PROSITE" id="PS51186">
    <property type="entry name" value="GNAT"/>
    <property type="match status" value="1"/>
</dbReference>
<reference evidence="2 3" key="1">
    <citation type="submission" date="2020-04" db="EMBL/GenBank/DDBJ databases">
        <title>Metagenomic profiling of ammonia- and methane-oxidizing microorganisms in a Dutch drinking water treatment plant.</title>
        <authorList>
            <person name="Poghosyan L."/>
            <person name="Leucker S."/>
        </authorList>
    </citation>
    <scope>NUCLEOTIDE SEQUENCE [LARGE SCALE GENOMIC DNA]</scope>
    <source>
        <strain evidence="2">S-RSF-IL-03</strain>
    </source>
</reference>
<proteinExistence type="predicted"/>
<dbReference type="InterPro" id="IPR016181">
    <property type="entry name" value="Acyl_CoA_acyltransferase"/>
</dbReference>
<comment type="caution">
    <text evidence="2">The sequence shown here is derived from an EMBL/GenBank/DDBJ whole genome shotgun (WGS) entry which is preliminary data.</text>
</comment>
<name>A0A849SPH9_UNCEI</name>
<sequence length="290" mass="32291">MAVIPRPEQLLVQRLGPADLVEAFAYLDGDPVVNVYLEALLLRDSLGRPQDEFWGVRRDGELAGLLYLGLPSGAVLPVGDDAEAMRRLADVLRDRRTSLPRRFHVIGPATAVEPLVDPLARHGLTPRLDRLQRYMSVAAGDLAATEPLPDLRLACQDDIPMVFDSGAALRAEELEEDPRTVDPHAYRRRVEDECRDGHTWLWVVDGVLRFRSSVSAWTADAAQISGVYTPPPERRRGHARRALAELCRRLFPASRAACLFVNDTNTPAIALYESLGFRACLAWRSLFYSG</sequence>
<dbReference type="Pfam" id="PF00583">
    <property type="entry name" value="Acetyltransf_1"/>
    <property type="match status" value="1"/>
</dbReference>
<dbReference type="Proteomes" id="UP000580839">
    <property type="component" value="Unassembled WGS sequence"/>
</dbReference>
<dbReference type="EMBL" id="JABFRW010000146">
    <property type="protein sequence ID" value="NOT34797.1"/>
    <property type="molecule type" value="Genomic_DNA"/>
</dbReference>
<evidence type="ECO:0000259" key="1">
    <source>
        <dbReference type="PROSITE" id="PS51186"/>
    </source>
</evidence>
<protein>
    <submittedName>
        <fullName evidence="2">GNAT family N-acetyltransferase</fullName>
    </submittedName>
</protein>
<dbReference type="Gene3D" id="3.40.630.30">
    <property type="match status" value="1"/>
</dbReference>
<accession>A0A849SPH9</accession>
<feature type="domain" description="N-acetyltransferase" evidence="1">
    <location>
        <begin position="149"/>
        <end position="290"/>
    </location>
</feature>
<keyword evidence="2" id="KW-0808">Transferase</keyword>
<organism evidence="2 3">
    <name type="scientific">Eiseniibacteriota bacterium</name>
    <dbReference type="NCBI Taxonomy" id="2212470"/>
    <lineage>
        <taxon>Bacteria</taxon>
        <taxon>Candidatus Eiseniibacteriota</taxon>
    </lineage>
</organism>
<evidence type="ECO:0000313" key="3">
    <source>
        <dbReference type="Proteomes" id="UP000580839"/>
    </source>
</evidence>
<dbReference type="GO" id="GO:0016747">
    <property type="term" value="F:acyltransferase activity, transferring groups other than amino-acyl groups"/>
    <property type="evidence" value="ECO:0007669"/>
    <property type="project" value="InterPro"/>
</dbReference>
<dbReference type="SUPFAM" id="SSF55729">
    <property type="entry name" value="Acyl-CoA N-acyltransferases (Nat)"/>
    <property type="match status" value="1"/>
</dbReference>
<evidence type="ECO:0000313" key="2">
    <source>
        <dbReference type="EMBL" id="NOT34797.1"/>
    </source>
</evidence>